<dbReference type="Gene3D" id="2.160.10.10">
    <property type="entry name" value="Hexapeptide repeat proteins"/>
    <property type="match status" value="1"/>
</dbReference>
<dbReference type="EMBL" id="QGTJ01000013">
    <property type="protein sequence ID" value="PWV58837.1"/>
    <property type="molecule type" value="Genomic_DNA"/>
</dbReference>
<name>A0A317MVX8_9GAMM</name>
<dbReference type="OrthoDB" id="9815592at2"/>
<accession>A0A317MVX8</accession>
<keyword evidence="4" id="KW-1185">Reference proteome</keyword>
<dbReference type="Pfam" id="PF14602">
    <property type="entry name" value="Hexapep_2"/>
    <property type="match status" value="1"/>
</dbReference>
<dbReference type="PANTHER" id="PTHR43300">
    <property type="entry name" value="ACETYLTRANSFERASE"/>
    <property type="match status" value="1"/>
</dbReference>
<protein>
    <submittedName>
        <fullName evidence="3">Transferase family hexapeptide repeat protein</fullName>
    </submittedName>
</protein>
<dbReference type="PANTHER" id="PTHR43300:SF11">
    <property type="entry name" value="ACETYLTRANSFERASE RV3034C-RELATED"/>
    <property type="match status" value="1"/>
</dbReference>
<dbReference type="InterPro" id="IPR050179">
    <property type="entry name" value="Trans_hexapeptide_repeat"/>
</dbReference>
<evidence type="ECO:0000313" key="4">
    <source>
        <dbReference type="Proteomes" id="UP000246569"/>
    </source>
</evidence>
<keyword evidence="2" id="KW-0812">Transmembrane</keyword>
<reference evidence="3 4" key="1">
    <citation type="submission" date="2018-05" db="EMBL/GenBank/DDBJ databases">
        <title>Genomic Encyclopedia of Type Strains, Phase IV (KMG-IV): sequencing the most valuable type-strain genomes for metagenomic binning, comparative biology and taxonomic classification.</title>
        <authorList>
            <person name="Goeker M."/>
        </authorList>
    </citation>
    <scope>NUCLEOTIDE SEQUENCE [LARGE SCALE GENOMIC DNA]</scope>
    <source>
        <strain evidence="3 4">DSM 23606</strain>
    </source>
</reference>
<dbReference type="SUPFAM" id="SSF51161">
    <property type="entry name" value="Trimeric LpxA-like enzymes"/>
    <property type="match status" value="1"/>
</dbReference>
<keyword evidence="3" id="KW-0808">Transferase</keyword>
<keyword evidence="2" id="KW-1133">Transmembrane helix</keyword>
<organism evidence="3 4">
    <name type="scientific">Plasticicumulans acidivorans</name>
    <dbReference type="NCBI Taxonomy" id="886464"/>
    <lineage>
        <taxon>Bacteria</taxon>
        <taxon>Pseudomonadati</taxon>
        <taxon>Pseudomonadota</taxon>
        <taxon>Gammaproteobacteria</taxon>
        <taxon>Candidatus Competibacteraceae</taxon>
        <taxon>Plasticicumulans</taxon>
    </lineage>
</organism>
<gene>
    <name evidence="3" type="ORF">C7443_11317</name>
</gene>
<comment type="caution">
    <text evidence="3">The sequence shown here is derived from an EMBL/GenBank/DDBJ whole genome shotgun (WGS) entry which is preliminary data.</text>
</comment>
<dbReference type="InterPro" id="IPR011004">
    <property type="entry name" value="Trimer_LpxA-like_sf"/>
</dbReference>
<proteinExistence type="inferred from homology"/>
<comment type="similarity">
    <text evidence="1">Belongs to the transferase hexapeptide repeat family.</text>
</comment>
<dbReference type="RefSeq" id="WP_110020036.1">
    <property type="nucleotide sequence ID" value="NZ_QGTJ01000013.1"/>
</dbReference>
<feature type="transmembrane region" description="Helical" evidence="2">
    <location>
        <begin position="81"/>
        <end position="100"/>
    </location>
</feature>
<feature type="transmembrane region" description="Helical" evidence="2">
    <location>
        <begin position="12"/>
        <end position="36"/>
    </location>
</feature>
<feature type="transmembrane region" description="Helical" evidence="2">
    <location>
        <begin position="43"/>
        <end position="69"/>
    </location>
</feature>
<keyword evidence="2" id="KW-0472">Membrane</keyword>
<dbReference type="InterPro" id="IPR001451">
    <property type="entry name" value="Hexapep"/>
</dbReference>
<dbReference type="GO" id="GO:0016740">
    <property type="term" value="F:transferase activity"/>
    <property type="evidence" value="ECO:0007669"/>
    <property type="project" value="UniProtKB-KW"/>
</dbReference>
<dbReference type="Proteomes" id="UP000246569">
    <property type="component" value="Unassembled WGS sequence"/>
</dbReference>
<dbReference type="AlphaFoldDB" id="A0A317MVX8"/>
<sequence length="225" mass="24142">MKTSYLDYCFSTIVLTIAGLIGYLGGLASSSLAVFLGWGDFRVLAAVLCALLFFGISCVIMSRLILFFYPLADGEYSMDSIQFFIWKLYSVLYYFGCGALKPFNVMFVRPFVQYLFGARIGKNVALGGTLVDPHLIEIGDEAIIGENSVIAAHAINSGYIRFGRIVIDSQATVGVNATVMPGVSIGRGAVLLAGAVATPGTVIPDGEMWGGVPAKRIKSVMMLHN</sequence>
<evidence type="ECO:0000313" key="3">
    <source>
        <dbReference type="EMBL" id="PWV58837.1"/>
    </source>
</evidence>
<evidence type="ECO:0000256" key="2">
    <source>
        <dbReference type="SAM" id="Phobius"/>
    </source>
</evidence>
<evidence type="ECO:0000256" key="1">
    <source>
        <dbReference type="ARBA" id="ARBA00007274"/>
    </source>
</evidence>